<dbReference type="Proteomes" id="UP000681722">
    <property type="component" value="Unassembled WGS sequence"/>
</dbReference>
<feature type="non-terminal residue" evidence="1">
    <location>
        <position position="1"/>
    </location>
</feature>
<dbReference type="AlphaFoldDB" id="A0A8S2WP78"/>
<sequence>MQMPALPTAVQQAQNDEPVDDVLLKEIEQSLKNEEFKNTILYHIWKTILNVSTENATASIATLVESLHDYVTKELVDYPLIECSSRLKSLLQEVCSPSAEMSIEIFKEYLFNSQIKPVFYRLLLHPGVTEEQLVEFMSPISQIARELPEIDIVVFFDEVNTASCLGLFKEMFMDGTLHGTSIPKNIFFTAAINPLVKIEENTDQVHRSDYIVHDLPQSLKDLKVSYGALESRTLADYIVRKIVMFQLTPSAKSGKTMPLDDYVQGTLADSILKAQEFCEKYLGHNSVSQREIQRCFSLIDFFWTMRYDDELTYDQKTYTPNPIRCIALSIALIYYFRLPTKDFNLQRNKKEAPSREQLTELLCQAIPDFDQVVQNELERFVNTNNFVIPQGVAINQAVREHIFSIVVSIVTRTALCIIGVPGQSKTLSFQIVLQNLQGAQLSAKPFCKRLPAIDPFFCLGSKYSRSEDIAFIFERAIKREQQYEQNRMNTRCVVFLDEASLHDEKKMVLKVLNPYLDDCKVAFVAVANEAFDAANANRMICIYRSLPSEDDQKILAYGCLGLQLEQRQSTTDDRLDKIIYGLCQGYRRILRSPDIPHIFHDRDFIYMLRELRFELMNLNPVEGTSIGEITPRSLLRALEDNFNGVRIAEFDTLVDIFATAVGEQCPEFRSLITKKQQIQRNVPTILRNSIKLDPIRRRLYGRYKLIIDESEDESAVRLLFQFGILDSDPSQTTVFRMPDFPDDIDN</sequence>
<dbReference type="OrthoDB" id="2423195at2759"/>
<name>A0A8S2WP78_9BILA</name>
<accession>A0A8S2WP78</accession>
<dbReference type="PANTHER" id="PTHR22605">
    <property type="entry name" value="RZ-TYPE DOMAIN-CONTAINING PROTEIN"/>
    <property type="match status" value="1"/>
</dbReference>
<dbReference type="InterPro" id="IPR031248">
    <property type="entry name" value="RNF213"/>
</dbReference>
<dbReference type="GO" id="GO:0016887">
    <property type="term" value="F:ATP hydrolysis activity"/>
    <property type="evidence" value="ECO:0007669"/>
    <property type="project" value="InterPro"/>
</dbReference>
<comment type="caution">
    <text evidence="1">The sequence shown here is derived from an EMBL/GenBank/DDBJ whole genome shotgun (WGS) entry which is preliminary data.</text>
</comment>
<proteinExistence type="predicted"/>
<gene>
    <name evidence="1" type="ORF">SRO942_LOCUS42378</name>
</gene>
<dbReference type="GO" id="GO:0004842">
    <property type="term" value="F:ubiquitin-protein transferase activity"/>
    <property type="evidence" value="ECO:0007669"/>
    <property type="project" value="InterPro"/>
</dbReference>
<evidence type="ECO:0000313" key="2">
    <source>
        <dbReference type="Proteomes" id="UP000681722"/>
    </source>
</evidence>
<dbReference type="PANTHER" id="PTHR22605:SF1">
    <property type="entry name" value="RZ-TYPE DOMAIN-CONTAINING PROTEIN"/>
    <property type="match status" value="1"/>
</dbReference>
<dbReference type="EMBL" id="CAJOBC010098403">
    <property type="protein sequence ID" value="CAF4453830.1"/>
    <property type="molecule type" value="Genomic_DNA"/>
</dbReference>
<organism evidence="1 2">
    <name type="scientific">Didymodactylos carnosus</name>
    <dbReference type="NCBI Taxonomy" id="1234261"/>
    <lineage>
        <taxon>Eukaryota</taxon>
        <taxon>Metazoa</taxon>
        <taxon>Spiralia</taxon>
        <taxon>Gnathifera</taxon>
        <taxon>Rotifera</taxon>
        <taxon>Eurotatoria</taxon>
        <taxon>Bdelloidea</taxon>
        <taxon>Philodinida</taxon>
        <taxon>Philodinidae</taxon>
        <taxon>Didymodactylos</taxon>
    </lineage>
</organism>
<evidence type="ECO:0000313" key="1">
    <source>
        <dbReference type="EMBL" id="CAF4453830.1"/>
    </source>
</evidence>
<dbReference type="SUPFAM" id="SSF52540">
    <property type="entry name" value="P-loop containing nucleoside triphosphate hydrolases"/>
    <property type="match status" value="1"/>
</dbReference>
<protein>
    <submittedName>
        <fullName evidence="1">Uncharacterized protein</fullName>
    </submittedName>
</protein>
<reference evidence="1" key="1">
    <citation type="submission" date="2021-02" db="EMBL/GenBank/DDBJ databases">
        <authorList>
            <person name="Nowell W R."/>
        </authorList>
    </citation>
    <scope>NUCLEOTIDE SEQUENCE</scope>
</reference>
<dbReference type="InterPro" id="IPR027417">
    <property type="entry name" value="P-loop_NTPase"/>
</dbReference>